<dbReference type="SMART" id="SM00066">
    <property type="entry name" value="GAL4"/>
    <property type="match status" value="1"/>
</dbReference>
<dbReference type="GO" id="GO:0008270">
    <property type="term" value="F:zinc ion binding"/>
    <property type="evidence" value="ECO:0007669"/>
    <property type="project" value="InterPro"/>
</dbReference>
<dbReference type="Gene3D" id="4.10.240.10">
    <property type="entry name" value="Zn(2)-C6 fungal-type DNA-binding domain"/>
    <property type="match status" value="1"/>
</dbReference>
<dbReference type="CDD" id="cd00067">
    <property type="entry name" value="GAL4"/>
    <property type="match status" value="1"/>
</dbReference>
<evidence type="ECO:0000256" key="2">
    <source>
        <dbReference type="ARBA" id="ARBA00022723"/>
    </source>
</evidence>
<evidence type="ECO:0000256" key="8">
    <source>
        <dbReference type="SAM" id="MobiDB-lite"/>
    </source>
</evidence>
<protein>
    <recommendedName>
        <fullName evidence="9">Zn(2)-C6 fungal-type domain-containing protein</fullName>
    </recommendedName>
</protein>
<dbReference type="Pfam" id="PF04082">
    <property type="entry name" value="Fungal_trans"/>
    <property type="match status" value="1"/>
</dbReference>
<dbReference type="InterPro" id="IPR007219">
    <property type="entry name" value="XnlR_reg_dom"/>
</dbReference>
<gene>
    <name evidence="10" type="ORF">NA57DRAFT_25191</name>
</gene>
<evidence type="ECO:0000256" key="3">
    <source>
        <dbReference type="ARBA" id="ARBA00022833"/>
    </source>
</evidence>
<organism evidence="10 11">
    <name type="scientific">Rhizodiscina lignyota</name>
    <dbReference type="NCBI Taxonomy" id="1504668"/>
    <lineage>
        <taxon>Eukaryota</taxon>
        <taxon>Fungi</taxon>
        <taxon>Dikarya</taxon>
        <taxon>Ascomycota</taxon>
        <taxon>Pezizomycotina</taxon>
        <taxon>Dothideomycetes</taxon>
        <taxon>Pleosporomycetidae</taxon>
        <taxon>Aulographales</taxon>
        <taxon>Rhizodiscinaceae</taxon>
        <taxon>Rhizodiscina</taxon>
    </lineage>
</organism>
<dbReference type="Pfam" id="PF00172">
    <property type="entry name" value="Zn_clus"/>
    <property type="match status" value="1"/>
</dbReference>
<comment type="caution">
    <text evidence="10">The sequence shown here is derived from an EMBL/GenBank/DDBJ whole genome shotgun (WGS) entry which is preliminary data.</text>
</comment>
<evidence type="ECO:0000256" key="6">
    <source>
        <dbReference type="ARBA" id="ARBA00023163"/>
    </source>
</evidence>
<dbReference type="CDD" id="cd12148">
    <property type="entry name" value="fungal_TF_MHR"/>
    <property type="match status" value="1"/>
</dbReference>
<dbReference type="PANTHER" id="PTHR47540:SF1">
    <property type="entry name" value="ACTIVATOR OF STRESS GENES 1-RELATED"/>
    <property type="match status" value="1"/>
</dbReference>
<feature type="region of interest" description="Disordered" evidence="8">
    <location>
        <begin position="166"/>
        <end position="212"/>
    </location>
</feature>
<feature type="non-terminal residue" evidence="10">
    <location>
        <position position="786"/>
    </location>
</feature>
<keyword evidence="4" id="KW-0805">Transcription regulation</keyword>
<sequence>MQKRRRVTRACDECRRKKIKCDGKQPCTHCTVYSYECTYDQPSNRRRNAAPQYIEALEKRLKRMETILNIVLPGVDVEDPNLEAALQQNAFQLKPGAITNGVGATQMGDRTAPHVEGGGESQLESMVKSTGQLDLDEEGHWDFHGHSSGLSFVRRMREQYPDIITEPAHASPFSKSRPMSQVFESPKFDSPRSNAESPMDGSSPSPPTDLPSKEVAKELVDIAINDAASLLRVVHEPTIWKAFDKIFDKSPENYTNDDNMFLPLLYAILALGSLFSKDGREIDAKGYATAIDQGFKYFKSSRLLMDIADCRDLRSLQAIVFMILFLQSSAKLSTCYSYIGVALRSALRMGLHRNIPGNFNPIEAETRKRVFWVIRKMDTYVGALLGLPHTLNDEDIDQVLPLEVDDEYITETEILPMPEGQISVMAASNAHTTLVAIIGKIVKYIYPLKGAGAPNGSVKSYSVGYAKIREIELDLQEWMQKLPMGLRPGGDAPKIIIRVQQLLRMAYAHAQMMLYRPFLHYVSHTCKSKVVDKRSYACAAACVSVSRNIIHITSEMKKRGLLCGAYWFQMYTSFFAILSLVFFALENPENQTSQDVLRDAKEGKETLEQLAKRSMAADRCTHTLNVLFEQLPDRLRRGRAESISAKKRRQEVSPHPLGHSEESTPVVAPKLSEAPRPRRASTFHGWGSSSGDVKPLSQTVPLTHAQLGLDSPLTPSSASTGNLSFSLPTNTGNTIHGLNGGPFHGLPLSPTVVTSFTDANLPLPDLTSMMFPSADPFAYPNQPMTS</sequence>
<dbReference type="GO" id="GO:0005634">
    <property type="term" value="C:nucleus"/>
    <property type="evidence" value="ECO:0007669"/>
    <property type="project" value="UniProtKB-SubCell"/>
</dbReference>
<evidence type="ECO:0000256" key="4">
    <source>
        <dbReference type="ARBA" id="ARBA00023015"/>
    </source>
</evidence>
<keyword evidence="7" id="KW-0539">Nucleus</keyword>
<evidence type="ECO:0000313" key="11">
    <source>
        <dbReference type="Proteomes" id="UP000799772"/>
    </source>
</evidence>
<dbReference type="OrthoDB" id="422427at2759"/>
<keyword evidence="3" id="KW-0862">Zinc</keyword>
<dbReference type="AlphaFoldDB" id="A0A9P4IKU4"/>
<evidence type="ECO:0000256" key="7">
    <source>
        <dbReference type="ARBA" id="ARBA00023242"/>
    </source>
</evidence>
<dbReference type="InterPro" id="IPR051711">
    <property type="entry name" value="Stress_Response_Reg"/>
</dbReference>
<dbReference type="GO" id="GO:0000981">
    <property type="term" value="F:DNA-binding transcription factor activity, RNA polymerase II-specific"/>
    <property type="evidence" value="ECO:0007669"/>
    <property type="project" value="InterPro"/>
</dbReference>
<dbReference type="SUPFAM" id="SSF57701">
    <property type="entry name" value="Zn2/Cys6 DNA-binding domain"/>
    <property type="match status" value="1"/>
</dbReference>
<evidence type="ECO:0000256" key="5">
    <source>
        <dbReference type="ARBA" id="ARBA00023125"/>
    </source>
</evidence>
<dbReference type="SMART" id="SM00906">
    <property type="entry name" value="Fungal_trans"/>
    <property type="match status" value="1"/>
</dbReference>
<dbReference type="Proteomes" id="UP000799772">
    <property type="component" value="Unassembled WGS sequence"/>
</dbReference>
<name>A0A9P4IKU4_9PEZI</name>
<feature type="compositionally biased region" description="Polar residues" evidence="8">
    <location>
        <begin position="173"/>
        <end position="183"/>
    </location>
</feature>
<accession>A0A9P4IKU4</accession>
<comment type="subcellular location">
    <subcellularLocation>
        <location evidence="1">Nucleus</location>
    </subcellularLocation>
</comment>
<dbReference type="GO" id="GO:0043565">
    <property type="term" value="F:sequence-specific DNA binding"/>
    <property type="evidence" value="ECO:0007669"/>
    <property type="project" value="TreeGrafter"/>
</dbReference>
<dbReference type="PROSITE" id="PS50048">
    <property type="entry name" value="ZN2_CY6_FUNGAL_2"/>
    <property type="match status" value="1"/>
</dbReference>
<feature type="region of interest" description="Disordered" evidence="8">
    <location>
        <begin position="641"/>
        <end position="692"/>
    </location>
</feature>
<proteinExistence type="predicted"/>
<feature type="domain" description="Zn(2)-C6 fungal-type" evidence="9">
    <location>
        <begin position="10"/>
        <end position="39"/>
    </location>
</feature>
<dbReference type="PANTHER" id="PTHR47540">
    <property type="entry name" value="THIAMINE REPRESSIBLE GENES REGULATORY PROTEIN THI5"/>
    <property type="match status" value="1"/>
</dbReference>
<dbReference type="GO" id="GO:0006351">
    <property type="term" value="P:DNA-templated transcription"/>
    <property type="evidence" value="ECO:0007669"/>
    <property type="project" value="InterPro"/>
</dbReference>
<keyword evidence="5" id="KW-0238">DNA-binding</keyword>
<evidence type="ECO:0000256" key="1">
    <source>
        <dbReference type="ARBA" id="ARBA00004123"/>
    </source>
</evidence>
<evidence type="ECO:0000313" key="10">
    <source>
        <dbReference type="EMBL" id="KAF2101209.1"/>
    </source>
</evidence>
<reference evidence="10" key="1">
    <citation type="journal article" date="2020" name="Stud. Mycol.">
        <title>101 Dothideomycetes genomes: a test case for predicting lifestyles and emergence of pathogens.</title>
        <authorList>
            <person name="Haridas S."/>
            <person name="Albert R."/>
            <person name="Binder M."/>
            <person name="Bloem J."/>
            <person name="Labutti K."/>
            <person name="Salamov A."/>
            <person name="Andreopoulos B."/>
            <person name="Baker S."/>
            <person name="Barry K."/>
            <person name="Bills G."/>
            <person name="Bluhm B."/>
            <person name="Cannon C."/>
            <person name="Castanera R."/>
            <person name="Culley D."/>
            <person name="Daum C."/>
            <person name="Ezra D."/>
            <person name="Gonzalez J."/>
            <person name="Henrissat B."/>
            <person name="Kuo A."/>
            <person name="Liang C."/>
            <person name="Lipzen A."/>
            <person name="Lutzoni F."/>
            <person name="Magnuson J."/>
            <person name="Mondo S."/>
            <person name="Nolan M."/>
            <person name="Ohm R."/>
            <person name="Pangilinan J."/>
            <person name="Park H.-J."/>
            <person name="Ramirez L."/>
            <person name="Alfaro M."/>
            <person name="Sun H."/>
            <person name="Tritt A."/>
            <person name="Yoshinaga Y."/>
            <person name="Zwiers L.-H."/>
            <person name="Turgeon B."/>
            <person name="Goodwin S."/>
            <person name="Spatafora J."/>
            <person name="Crous P."/>
            <person name="Grigoriev I."/>
        </authorList>
    </citation>
    <scope>NUCLEOTIDE SEQUENCE</scope>
    <source>
        <strain evidence="10">CBS 133067</strain>
    </source>
</reference>
<dbReference type="InterPro" id="IPR036864">
    <property type="entry name" value="Zn2-C6_fun-type_DNA-bd_sf"/>
</dbReference>
<feature type="compositionally biased region" description="Polar residues" evidence="8">
    <location>
        <begin position="191"/>
        <end position="203"/>
    </location>
</feature>
<keyword evidence="6" id="KW-0804">Transcription</keyword>
<keyword evidence="2" id="KW-0479">Metal-binding</keyword>
<keyword evidence="11" id="KW-1185">Reference proteome</keyword>
<dbReference type="EMBL" id="ML978123">
    <property type="protein sequence ID" value="KAF2101209.1"/>
    <property type="molecule type" value="Genomic_DNA"/>
</dbReference>
<evidence type="ECO:0000259" key="9">
    <source>
        <dbReference type="PROSITE" id="PS50048"/>
    </source>
</evidence>
<dbReference type="InterPro" id="IPR001138">
    <property type="entry name" value="Zn2Cys6_DnaBD"/>
</dbReference>
<dbReference type="GO" id="GO:0045944">
    <property type="term" value="P:positive regulation of transcription by RNA polymerase II"/>
    <property type="evidence" value="ECO:0007669"/>
    <property type="project" value="TreeGrafter"/>
</dbReference>
<dbReference type="PROSITE" id="PS00463">
    <property type="entry name" value="ZN2_CY6_FUNGAL_1"/>
    <property type="match status" value="1"/>
</dbReference>